<feature type="active site" evidence="8">
    <location>
        <position position="496"/>
    </location>
</feature>
<accession>A0AAD5UYT4</accession>
<evidence type="ECO:0000256" key="2">
    <source>
        <dbReference type="ARBA" id="ARBA00007072"/>
    </source>
</evidence>
<comment type="caution">
    <text evidence="12">The sequence shown here is derived from an EMBL/GenBank/DDBJ whole genome shotgun (WGS) entry which is preliminary data.</text>
</comment>
<dbReference type="Pfam" id="PF00759">
    <property type="entry name" value="Glyco_hydro_9"/>
    <property type="match status" value="1"/>
</dbReference>
<protein>
    <recommendedName>
        <fullName evidence="9">Endoglucanase</fullName>
        <ecNumber evidence="9">3.2.1.4</ecNumber>
    </recommendedName>
</protein>
<keyword evidence="13" id="KW-1185">Reference proteome</keyword>
<evidence type="ECO:0000256" key="8">
    <source>
        <dbReference type="PROSITE-ProRule" id="PRU10060"/>
    </source>
</evidence>
<keyword evidence="10" id="KW-0472">Membrane</keyword>
<evidence type="ECO:0000256" key="10">
    <source>
        <dbReference type="SAM" id="Phobius"/>
    </source>
</evidence>
<dbReference type="PANTHER" id="PTHR22298">
    <property type="entry name" value="ENDO-1,4-BETA-GLUCANASE"/>
    <property type="match status" value="1"/>
</dbReference>
<evidence type="ECO:0000256" key="4">
    <source>
        <dbReference type="ARBA" id="ARBA00023001"/>
    </source>
</evidence>
<keyword evidence="5 8" id="KW-0119">Carbohydrate metabolism</keyword>
<gene>
    <name evidence="12" type="ORF">NLI96_g8606</name>
</gene>
<dbReference type="InterPro" id="IPR001701">
    <property type="entry name" value="Glyco_hydro_9"/>
</dbReference>
<feature type="active site" evidence="8">
    <location>
        <position position="487"/>
    </location>
</feature>
<feature type="signal peptide" evidence="9">
    <location>
        <begin position="1"/>
        <end position="18"/>
    </location>
</feature>
<evidence type="ECO:0000256" key="6">
    <source>
        <dbReference type="ARBA" id="ARBA00023295"/>
    </source>
</evidence>
<evidence type="ECO:0000256" key="7">
    <source>
        <dbReference type="ARBA" id="ARBA00023326"/>
    </source>
</evidence>
<dbReference type="InterPro" id="IPR012341">
    <property type="entry name" value="6hp_glycosidase-like_sf"/>
</dbReference>
<keyword evidence="3 8" id="KW-0378">Hydrolase</keyword>
<dbReference type="SUPFAM" id="SSF48208">
    <property type="entry name" value="Six-hairpin glycosidases"/>
    <property type="match status" value="1"/>
</dbReference>
<dbReference type="AlphaFoldDB" id="A0AAD5UYT4"/>
<evidence type="ECO:0000256" key="5">
    <source>
        <dbReference type="ARBA" id="ARBA00023277"/>
    </source>
</evidence>
<keyword evidence="4 9" id="KW-0136">Cellulose degradation</keyword>
<evidence type="ECO:0000256" key="3">
    <source>
        <dbReference type="ARBA" id="ARBA00022801"/>
    </source>
</evidence>
<keyword evidence="7 8" id="KW-0624">Polysaccharide degradation</keyword>
<dbReference type="PROSITE" id="PS00698">
    <property type="entry name" value="GH9_3"/>
    <property type="match status" value="1"/>
</dbReference>
<feature type="transmembrane region" description="Helical" evidence="10">
    <location>
        <begin position="562"/>
        <end position="584"/>
    </location>
</feature>
<proteinExistence type="inferred from homology"/>
<keyword evidence="6 8" id="KW-0326">Glycosidase</keyword>
<dbReference type="InterPro" id="IPR033126">
    <property type="entry name" value="Glyco_hydro_9_Asp/Glu_AS"/>
</dbReference>
<name>A0AAD5UYT4_9APHY</name>
<keyword evidence="9" id="KW-0732">Signal</keyword>
<evidence type="ECO:0000313" key="13">
    <source>
        <dbReference type="Proteomes" id="UP001212997"/>
    </source>
</evidence>
<evidence type="ECO:0000256" key="1">
    <source>
        <dbReference type="ARBA" id="ARBA00000966"/>
    </source>
</evidence>
<dbReference type="Gene3D" id="1.50.10.10">
    <property type="match status" value="1"/>
</dbReference>
<dbReference type="EC" id="3.2.1.4" evidence="9"/>
<dbReference type="GO" id="GO:0030245">
    <property type="term" value="P:cellulose catabolic process"/>
    <property type="evidence" value="ECO:0007669"/>
    <property type="project" value="UniProtKB-KW"/>
</dbReference>
<dbReference type="Proteomes" id="UP001212997">
    <property type="component" value="Unassembled WGS sequence"/>
</dbReference>
<evidence type="ECO:0000259" key="11">
    <source>
        <dbReference type="Pfam" id="PF00759"/>
    </source>
</evidence>
<dbReference type="EMBL" id="JANAWD010000397">
    <property type="protein sequence ID" value="KAJ3480081.1"/>
    <property type="molecule type" value="Genomic_DNA"/>
</dbReference>
<comment type="similarity">
    <text evidence="2 8 9">Belongs to the glycosyl hydrolase 9 (cellulase E) family.</text>
</comment>
<keyword evidence="10" id="KW-1133">Transmembrane helix</keyword>
<sequence length="595" mass="63727">MIVLSAIILCLASISVFAQLPLPQSPYLPPNATFGAVASNDGSTPNPHWSTLLGNLIWFYEAQRSGKLPSTNRVSWRNDSALDDGKDSGVDLVGGYYDAGDYVKFTYPMSFSLMSICWGAIDSGKGYDAANQTAYLDDMLRWGLDWLIKAHPSENTLFIQVGDSNVDNAYWGGDQSIPTPRQSFQINSTSPGTDAAAQASAAFSACSALYGNHALSSTSSPASLANGDYASTLLTHAQQLYKFATTAPQRTYQTSVPASADAYASSGFNDDLSIAALFLALASNSSDVYSQGVDYYVKNGLSKQIQPANAQVLNWDSKTPGVVILGAQLENMYPDLIANAASKSNFANDAETYLDAIVNGNGRGTLTKGGLLYYDGDSDDASLNPALNAAMLLTRYATTVLPSSSPKRTQYLSFAQSQLNYALGNNPMTVPYIVGTHPNSPINPHSAISTGADSSDISNLDTVPLKERYVLYGAVIGGPDKNDKFWDLRSDWAQGEVALDYNAPLLTLVAQTLANDTSANTNPYYTTLTVGSYEDVRPAGYPCDNAVQTGCKKGGLSQAAKIAIAVVVTVVALVLIGLSTYWWMLVRRNKMKRYV</sequence>
<keyword evidence="10" id="KW-0812">Transmembrane</keyword>
<feature type="chain" id="PRO_5041771150" description="Endoglucanase" evidence="9">
    <location>
        <begin position="19"/>
        <end position="595"/>
    </location>
</feature>
<evidence type="ECO:0000256" key="9">
    <source>
        <dbReference type="RuleBase" id="RU361166"/>
    </source>
</evidence>
<reference evidence="12" key="1">
    <citation type="submission" date="2022-07" db="EMBL/GenBank/DDBJ databases">
        <title>Genome Sequence of Physisporinus lineatus.</title>
        <authorList>
            <person name="Buettner E."/>
        </authorList>
    </citation>
    <scope>NUCLEOTIDE SEQUENCE</scope>
    <source>
        <strain evidence="12">VT162</strain>
    </source>
</reference>
<dbReference type="InterPro" id="IPR008928">
    <property type="entry name" value="6-hairpin_glycosidase_sf"/>
</dbReference>
<evidence type="ECO:0000313" key="12">
    <source>
        <dbReference type="EMBL" id="KAJ3480081.1"/>
    </source>
</evidence>
<dbReference type="GO" id="GO:0008810">
    <property type="term" value="F:cellulase activity"/>
    <property type="evidence" value="ECO:0007669"/>
    <property type="project" value="UniProtKB-EC"/>
</dbReference>
<comment type="catalytic activity">
    <reaction evidence="1 9">
        <text>Endohydrolysis of (1-&gt;4)-beta-D-glucosidic linkages in cellulose, lichenin and cereal beta-D-glucans.</text>
        <dbReference type="EC" id="3.2.1.4"/>
    </reaction>
</comment>
<organism evidence="12 13">
    <name type="scientific">Meripilus lineatus</name>
    <dbReference type="NCBI Taxonomy" id="2056292"/>
    <lineage>
        <taxon>Eukaryota</taxon>
        <taxon>Fungi</taxon>
        <taxon>Dikarya</taxon>
        <taxon>Basidiomycota</taxon>
        <taxon>Agaricomycotina</taxon>
        <taxon>Agaricomycetes</taxon>
        <taxon>Polyporales</taxon>
        <taxon>Meripilaceae</taxon>
        <taxon>Meripilus</taxon>
    </lineage>
</organism>
<feature type="domain" description="Glycoside hydrolase family 9" evidence="11">
    <location>
        <begin position="50"/>
        <end position="508"/>
    </location>
</feature>